<dbReference type="GO" id="GO:0046872">
    <property type="term" value="F:metal ion binding"/>
    <property type="evidence" value="ECO:0007669"/>
    <property type="project" value="UniProtKB-UniRule"/>
</dbReference>
<dbReference type="FunFam" id="1.10.520.10:FF:000001">
    <property type="entry name" value="Peroxidase"/>
    <property type="match status" value="1"/>
</dbReference>
<dbReference type="InterPro" id="IPR002016">
    <property type="entry name" value="Haem_peroxidase"/>
</dbReference>
<evidence type="ECO:0000256" key="4">
    <source>
        <dbReference type="ARBA" id="ARBA00012313"/>
    </source>
</evidence>
<dbReference type="SUPFAM" id="SSF48113">
    <property type="entry name" value="Heme-dependent peroxidases"/>
    <property type="match status" value="1"/>
</dbReference>
<dbReference type="GO" id="GO:0140825">
    <property type="term" value="F:lactoperoxidase activity"/>
    <property type="evidence" value="ECO:0007669"/>
    <property type="project" value="UniProtKB-EC"/>
</dbReference>
<evidence type="ECO:0000256" key="14">
    <source>
        <dbReference type="PIRSR" id="PIRSR600823-2"/>
    </source>
</evidence>
<evidence type="ECO:0000256" key="18">
    <source>
        <dbReference type="RuleBase" id="RU362060"/>
    </source>
</evidence>
<evidence type="ECO:0000259" key="20">
    <source>
        <dbReference type="PROSITE" id="PS50873"/>
    </source>
</evidence>
<dbReference type="PANTHER" id="PTHR31235">
    <property type="entry name" value="PEROXIDASE 25-RELATED"/>
    <property type="match status" value="1"/>
</dbReference>
<dbReference type="InterPro" id="IPR019793">
    <property type="entry name" value="Peroxidases_heam-ligand_BS"/>
</dbReference>
<feature type="binding site" evidence="15">
    <location>
        <position position="82"/>
    </location>
    <ligand>
        <name>Ca(2+)</name>
        <dbReference type="ChEBI" id="CHEBI:29108"/>
        <label>1</label>
    </ligand>
</feature>
<feature type="binding site" evidence="15">
    <location>
        <position position="263"/>
    </location>
    <ligand>
        <name>Ca(2+)</name>
        <dbReference type="ChEBI" id="CHEBI:29108"/>
        <label>2</label>
    </ligand>
</feature>
<keyword evidence="11 17" id="KW-1015">Disulfide bond</keyword>
<comment type="subcellular location">
    <subcellularLocation>
        <location evidence="18">Secreted</location>
    </subcellularLocation>
</comment>
<keyword evidence="5 18" id="KW-0575">Peroxidase</keyword>
<comment type="similarity">
    <text evidence="18">Belongs to the peroxidase family. Classical plant (class III) peroxidase subfamily.</text>
</comment>
<evidence type="ECO:0000256" key="16">
    <source>
        <dbReference type="PIRSR" id="PIRSR600823-4"/>
    </source>
</evidence>
<dbReference type="GO" id="GO:0005576">
    <property type="term" value="C:extracellular region"/>
    <property type="evidence" value="ECO:0007669"/>
    <property type="project" value="UniProtKB-SubCell"/>
</dbReference>
<evidence type="ECO:0000256" key="9">
    <source>
        <dbReference type="ARBA" id="ARBA00023002"/>
    </source>
</evidence>
<dbReference type="PROSITE" id="PS00435">
    <property type="entry name" value="PEROXIDASE_1"/>
    <property type="match status" value="1"/>
</dbReference>
<keyword evidence="10 15" id="KW-0408">Iron</keyword>
<dbReference type="GO" id="GO:0042744">
    <property type="term" value="P:hydrogen peroxide catabolic process"/>
    <property type="evidence" value="ECO:0007669"/>
    <property type="project" value="UniProtKB-KW"/>
</dbReference>
<feature type="binding site" evidence="15">
    <location>
        <position position="266"/>
    </location>
    <ligand>
        <name>Ca(2+)</name>
        <dbReference type="ChEBI" id="CHEBI:29108"/>
        <label>2</label>
    </ligand>
</feature>
<dbReference type="PRINTS" id="PR00458">
    <property type="entry name" value="PEROXIDASE"/>
</dbReference>
<feature type="disulfide bond" evidence="17">
    <location>
        <begin position="45"/>
        <end position="125"/>
    </location>
</feature>
<feature type="region of interest" description="Disordered" evidence="19">
    <location>
        <begin position="224"/>
        <end position="258"/>
    </location>
</feature>
<dbReference type="OrthoDB" id="2113341at2759"/>
<feature type="binding site" description="axial binding residue" evidence="15">
    <location>
        <position position="203"/>
    </location>
    <ligand>
        <name>heme b</name>
        <dbReference type="ChEBI" id="CHEBI:60344"/>
    </ligand>
    <ligandPart>
        <name>Fe</name>
        <dbReference type="ChEBI" id="CHEBI:18248"/>
    </ligandPart>
</feature>
<evidence type="ECO:0000256" key="10">
    <source>
        <dbReference type="ARBA" id="ARBA00023004"/>
    </source>
</evidence>
<feature type="binding site" evidence="15">
    <location>
        <position position="86"/>
    </location>
    <ligand>
        <name>Ca(2+)</name>
        <dbReference type="ChEBI" id="CHEBI:29108"/>
        <label>1</label>
    </ligand>
</feature>
<protein>
    <recommendedName>
        <fullName evidence="4 18">Peroxidase</fullName>
        <ecNumber evidence="4 18">1.11.1.7</ecNumber>
    </recommendedName>
</protein>
<evidence type="ECO:0000256" key="17">
    <source>
        <dbReference type="PIRSR" id="PIRSR600823-5"/>
    </source>
</evidence>
<name>A0A9Q1QF51_9CARY</name>
<comment type="caution">
    <text evidence="21">The sequence shown here is derived from an EMBL/GenBank/DDBJ whole genome shotgun (WGS) entry which is preliminary data.</text>
</comment>
<evidence type="ECO:0000256" key="5">
    <source>
        <dbReference type="ARBA" id="ARBA00022559"/>
    </source>
</evidence>
<evidence type="ECO:0000313" key="22">
    <source>
        <dbReference type="Proteomes" id="UP001153076"/>
    </source>
</evidence>
<evidence type="ECO:0000256" key="12">
    <source>
        <dbReference type="ARBA" id="ARBA00023180"/>
    </source>
</evidence>
<evidence type="ECO:0000256" key="15">
    <source>
        <dbReference type="PIRSR" id="PIRSR600823-3"/>
    </source>
</evidence>
<evidence type="ECO:0000256" key="8">
    <source>
        <dbReference type="ARBA" id="ARBA00022837"/>
    </source>
</evidence>
<dbReference type="GO" id="GO:0006979">
    <property type="term" value="P:response to oxidative stress"/>
    <property type="evidence" value="ECO:0007669"/>
    <property type="project" value="UniProtKB-UniRule"/>
</dbReference>
<evidence type="ECO:0000256" key="2">
    <source>
        <dbReference type="ARBA" id="ARBA00002322"/>
    </source>
</evidence>
<dbReference type="CDD" id="cd00693">
    <property type="entry name" value="secretory_peroxidase"/>
    <property type="match status" value="1"/>
</dbReference>
<evidence type="ECO:0000256" key="19">
    <source>
        <dbReference type="SAM" id="MobiDB-lite"/>
    </source>
</evidence>
<comment type="cofactor">
    <cofactor evidence="15 18">
        <name>heme b</name>
        <dbReference type="ChEBI" id="CHEBI:60344"/>
    </cofactor>
    <text evidence="15 18">Binds 1 heme b (iron(II)-protoporphyrin IX) group per subunit.</text>
</comment>
<keyword evidence="7 15" id="KW-0479">Metal-binding</keyword>
<sequence>MAASLIISYRVKMPIGSCFCFILFLSMSTMISYASLEVGFYQLSCPSAETIVRRVVTKAIAENPGLGAGLIRMHFHDCFVRGCDASILLDSTPDNPSEKEHPANGPSLRGLEVIDEAKAELESKCPGTVSCADIIAFAARDSARELGRIHYEVPAGRRDGNVSLRDEPSSHLPQPNSNVEQLRQMFAQKNVSLEDMVALSGAHSIGVTHCSFFSHRLHSFNSTHPQDPSMDAKFANDMKSKCPNNDQPSSSSSENQNIEVPLDVLTPQRLDNSYFKNLQNQQGLLASDQALMASPSTARMVALFARYGRLWVPKFADAMVRMGSIEVLTGSQGEIRKNCRVVN</sequence>
<feature type="disulfide bond" evidence="17">
    <location>
        <begin position="131"/>
        <end position="339"/>
    </location>
</feature>
<dbReference type="PRINTS" id="PR00461">
    <property type="entry name" value="PLPEROXIDASE"/>
</dbReference>
<evidence type="ECO:0000313" key="21">
    <source>
        <dbReference type="EMBL" id="KAJ8439246.1"/>
    </source>
</evidence>
<feature type="active site" description="Proton acceptor" evidence="13">
    <location>
        <position position="76"/>
    </location>
</feature>
<feature type="binding site" evidence="15">
    <location>
        <position position="98"/>
    </location>
    <ligand>
        <name>Ca(2+)</name>
        <dbReference type="ChEBI" id="CHEBI:29108"/>
        <label>1</label>
    </ligand>
</feature>
<feature type="disulfide bond" evidence="17">
    <location>
        <begin position="210"/>
        <end position="242"/>
    </location>
</feature>
<feature type="binding site" evidence="15">
    <location>
        <position position="84"/>
    </location>
    <ligand>
        <name>Ca(2+)</name>
        <dbReference type="ChEBI" id="CHEBI:29108"/>
        <label>1</label>
    </ligand>
</feature>
<keyword evidence="22" id="KW-1185">Reference proteome</keyword>
<dbReference type="InterPro" id="IPR033905">
    <property type="entry name" value="Secretory_peroxidase"/>
</dbReference>
<dbReference type="GO" id="GO:0020037">
    <property type="term" value="F:heme binding"/>
    <property type="evidence" value="ECO:0007669"/>
    <property type="project" value="UniProtKB-UniRule"/>
</dbReference>
<dbReference type="InterPro" id="IPR019794">
    <property type="entry name" value="Peroxidases_AS"/>
</dbReference>
<dbReference type="Gene3D" id="1.10.520.10">
    <property type="match status" value="1"/>
</dbReference>
<comment type="similarity">
    <text evidence="3">Belongs to the peroxidase family. Ascorbate peroxidase subfamily.</text>
</comment>
<keyword evidence="8 15" id="KW-0106">Calcium</keyword>
<feature type="binding site" evidence="15">
    <location>
        <position position="77"/>
    </location>
    <ligand>
        <name>Ca(2+)</name>
        <dbReference type="ChEBI" id="CHEBI:29108"/>
        <label>1</label>
    </ligand>
</feature>
<evidence type="ECO:0000256" key="11">
    <source>
        <dbReference type="ARBA" id="ARBA00023157"/>
    </source>
</evidence>
<comment type="catalytic activity">
    <reaction evidence="1 18">
        <text>2 a phenolic donor + H2O2 = 2 a phenolic radical donor + 2 H2O</text>
        <dbReference type="Rhea" id="RHEA:56136"/>
        <dbReference type="ChEBI" id="CHEBI:15377"/>
        <dbReference type="ChEBI" id="CHEBI:16240"/>
        <dbReference type="ChEBI" id="CHEBI:139520"/>
        <dbReference type="ChEBI" id="CHEBI:139521"/>
        <dbReference type="EC" id="1.11.1.7"/>
    </reaction>
</comment>
<dbReference type="AlphaFoldDB" id="A0A9Q1QF51"/>
<evidence type="ECO:0000256" key="1">
    <source>
        <dbReference type="ARBA" id="ARBA00000189"/>
    </source>
</evidence>
<dbReference type="Gene3D" id="1.10.420.10">
    <property type="entry name" value="Peroxidase, domain 2"/>
    <property type="match status" value="1"/>
</dbReference>
<gene>
    <name evidence="21" type="ORF">Cgig2_030181</name>
</gene>
<keyword evidence="6 18" id="KW-0349">Heme</keyword>
<reference evidence="21" key="1">
    <citation type="submission" date="2022-04" db="EMBL/GenBank/DDBJ databases">
        <title>Carnegiea gigantea Genome sequencing and assembly v2.</title>
        <authorList>
            <person name="Copetti D."/>
            <person name="Sanderson M.J."/>
            <person name="Burquez A."/>
            <person name="Wojciechowski M.F."/>
        </authorList>
    </citation>
    <scope>NUCLEOTIDE SEQUENCE</scope>
    <source>
        <strain evidence="21">SGP5-SGP5p</strain>
        <tissue evidence="21">Aerial part</tissue>
    </source>
</reference>
<proteinExistence type="inferred from homology"/>
<feature type="site" description="Transition state stabilizer" evidence="16">
    <location>
        <position position="72"/>
    </location>
</feature>
<feature type="domain" description="Plant heme peroxidase family profile" evidence="20">
    <location>
        <begin position="35"/>
        <end position="343"/>
    </location>
</feature>
<organism evidence="21 22">
    <name type="scientific">Carnegiea gigantea</name>
    <dbReference type="NCBI Taxonomy" id="171969"/>
    <lineage>
        <taxon>Eukaryota</taxon>
        <taxon>Viridiplantae</taxon>
        <taxon>Streptophyta</taxon>
        <taxon>Embryophyta</taxon>
        <taxon>Tracheophyta</taxon>
        <taxon>Spermatophyta</taxon>
        <taxon>Magnoliopsida</taxon>
        <taxon>eudicotyledons</taxon>
        <taxon>Gunneridae</taxon>
        <taxon>Pentapetalae</taxon>
        <taxon>Caryophyllales</taxon>
        <taxon>Cactineae</taxon>
        <taxon>Cactaceae</taxon>
        <taxon>Cactoideae</taxon>
        <taxon>Echinocereeae</taxon>
        <taxon>Carnegiea</taxon>
    </lineage>
</organism>
<dbReference type="EC" id="1.11.1.7" evidence="4 18"/>
<keyword evidence="9 18" id="KW-0560">Oxidoreductase</keyword>
<keyword evidence="18" id="KW-0964">Secreted</keyword>
<dbReference type="Proteomes" id="UP001153076">
    <property type="component" value="Unassembled WGS sequence"/>
</dbReference>
<feature type="binding site" evidence="15">
    <location>
        <position position="271"/>
    </location>
    <ligand>
        <name>Ca(2+)</name>
        <dbReference type="ChEBI" id="CHEBI:29108"/>
        <label>2</label>
    </ligand>
</feature>
<evidence type="ECO:0000256" key="6">
    <source>
        <dbReference type="ARBA" id="ARBA00022617"/>
    </source>
</evidence>
<dbReference type="InterPro" id="IPR000823">
    <property type="entry name" value="Peroxidase_pln"/>
</dbReference>
<feature type="disulfide bond" evidence="17">
    <location>
        <begin position="78"/>
        <end position="83"/>
    </location>
</feature>
<dbReference type="Pfam" id="PF00141">
    <property type="entry name" value="peroxidase"/>
    <property type="match status" value="1"/>
</dbReference>
<accession>A0A9Q1QF51</accession>
<evidence type="ECO:0000256" key="7">
    <source>
        <dbReference type="ARBA" id="ARBA00022723"/>
    </source>
</evidence>
<dbReference type="EMBL" id="JAKOGI010000226">
    <property type="protein sequence ID" value="KAJ8439246.1"/>
    <property type="molecule type" value="Genomic_DNA"/>
</dbReference>
<keyword evidence="12" id="KW-0325">Glycoprotein</keyword>
<feature type="binding site" evidence="15">
    <location>
        <position position="80"/>
    </location>
    <ligand>
        <name>Ca(2+)</name>
        <dbReference type="ChEBI" id="CHEBI:29108"/>
        <label>1</label>
    </ligand>
</feature>
<dbReference type="PROSITE" id="PS00436">
    <property type="entry name" value="PEROXIDASE_2"/>
    <property type="match status" value="1"/>
</dbReference>
<feature type="binding site" evidence="14">
    <location>
        <position position="173"/>
    </location>
    <ligand>
        <name>substrate</name>
    </ligand>
</feature>
<comment type="cofactor">
    <cofactor evidence="15 18">
        <name>Ca(2+)</name>
        <dbReference type="ChEBI" id="CHEBI:29108"/>
    </cofactor>
    <text evidence="15 18">Binds 2 calcium ions per subunit.</text>
</comment>
<evidence type="ECO:0000256" key="3">
    <source>
        <dbReference type="ARBA" id="ARBA00006873"/>
    </source>
</evidence>
<keyword evidence="18" id="KW-0376">Hydrogen peroxide</keyword>
<dbReference type="PROSITE" id="PS50873">
    <property type="entry name" value="PEROXIDASE_4"/>
    <property type="match status" value="1"/>
</dbReference>
<comment type="function">
    <text evidence="2">Removal of H(2)O(2), oxidation of toxic reductants, biosynthesis and degradation of lignin, suberization, auxin catabolism, response to environmental stresses such as wounding, pathogen attack and oxidative stress. These functions might be dependent on each isozyme/isoform in each plant tissue.</text>
</comment>
<dbReference type="FunFam" id="1.10.420.10:FF:000006">
    <property type="entry name" value="Peroxidase"/>
    <property type="match status" value="1"/>
</dbReference>
<feature type="compositionally biased region" description="Polar residues" evidence="19">
    <location>
        <begin position="242"/>
        <end position="258"/>
    </location>
</feature>
<dbReference type="InterPro" id="IPR010255">
    <property type="entry name" value="Haem_peroxidase_sf"/>
</dbReference>
<evidence type="ECO:0000256" key="13">
    <source>
        <dbReference type="PIRSR" id="PIRSR600823-1"/>
    </source>
</evidence>